<keyword evidence="1" id="KW-0804">Transcription</keyword>
<name>A0A0F7FDA7_PAEDU</name>
<dbReference type="PATRIC" id="fig|1333534.5.peg.4743"/>
<dbReference type="RefSeq" id="WP_025696051.1">
    <property type="nucleotide sequence ID" value="NZ_ASQQ01000428.1"/>
</dbReference>
<dbReference type="PANTHER" id="PTHR35787">
    <property type="entry name" value="GLYCEROL UPTAKE OPERON ANTITERMINATOR REGULATORY PROTEIN"/>
    <property type="match status" value="1"/>
</dbReference>
<dbReference type="GO" id="GO:0003723">
    <property type="term" value="F:RNA binding"/>
    <property type="evidence" value="ECO:0007669"/>
    <property type="project" value="UniProtKB-KW"/>
</dbReference>
<reference evidence="2 3" key="1">
    <citation type="submission" date="2015-03" db="EMBL/GenBank/DDBJ databases">
        <authorList>
            <person name="Abdul Halim M."/>
        </authorList>
    </citation>
    <scope>NUCLEOTIDE SEQUENCE [LARGE SCALE GENOMIC DNA]</scope>
    <source>
        <strain evidence="2 3">ATCC 35681</strain>
    </source>
</reference>
<proteinExistence type="predicted"/>
<dbReference type="GO" id="GO:0006071">
    <property type="term" value="P:glycerol metabolic process"/>
    <property type="evidence" value="ECO:0007669"/>
    <property type="project" value="UniProtKB-UniRule"/>
</dbReference>
<dbReference type="HOGENOM" id="CLU_111516_0_1_9"/>
<dbReference type="InterPro" id="IPR006699">
    <property type="entry name" value="GlpP"/>
</dbReference>
<gene>
    <name evidence="2" type="ORF">VK70_21615</name>
</gene>
<evidence type="ECO:0000313" key="3">
    <source>
        <dbReference type="Proteomes" id="UP000034189"/>
    </source>
</evidence>
<dbReference type="OrthoDB" id="9799580at2"/>
<dbReference type="PANTHER" id="PTHR35787:SF1">
    <property type="entry name" value="GLYCEROL UPTAKE OPERON ANTITERMINATOR REGULATORY PROTEIN"/>
    <property type="match status" value="1"/>
</dbReference>
<dbReference type="Proteomes" id="UP000034189">
    <property type="component" value="Chromosome"/>
</dbReference>
<dbReference type="InterPro" id="IPR013785">
    <property type="entry name" value="Aldolase_TIM"/>
</dbReference>
<sequence>MNLLHKVGQKPIIAALRNVKDVEQAIESQVDNIFFMGGTVKEIINAVQLVKRAGKGAFVHVDLIKGLSNTDKETVSFIADYIGADGIVTPKSHLIAEAKRANLFGILHLFIIDSLALQNGLKAVENVCPDGVELMPGVVRKTIAAFTDAYDHIPIIASGLIHTKEEASECLEAGATSLSVSEQSLWSLTFQDI</sequence>
<reference evidence="2 3" key="2">
    <citation type="journal article" date="2016" name="Genome Announc.">
        <title>Genome Sequence of a Gram-Positive Diazotroph, Paenibacillus durus Type Strain ATCC 35681.</title>
        <authorList>
            <person name="Halim M.A."/>
            <person name="Rahman A.Y."/>
            <person name="Sim K.S."/>
            <person name="Yam H.C."/>
            <person name="Rahim A.A."/>
            <person name="Ghazali A.H."/>
            <person name="Najimudin N."/>
        </authorList>
    </citation>
    <scope>NUCLEOTIDE SEQUENCE [LARGE SCALE GENOMIC DNA]</scope>
    <source>
        <strain evidence="2 3">ATCC 35681</strain>
    </source>
</reference>
<keyword evidence="1" id="KW-0694">RNA-binding</keyword>
<dbReference type="Gene3D" id="3.20.20.70">
    <property type="entry name" value="Aldolase class I"/>
    <property type="match status" value="1"/>
</dbReference>
<dbReference type="EMBL" id="CP011114">
    <property type="protein sequence ID" value="AKG36789.1"/>
    <property type="molecule type" value="Genomic_DNA"/>
</dbReference>
<comment type="function">
    <text evidence="1">Regulates expression of the glpD operon. In the presence of glycerol 3-phosphate (G3P) causes antitermination of transcription of glpD at the inverted repeat of the leader region to enhance its transcription. Binds and stabilizes glpD leader mRNA.</text>
</comment>
<dbReference type="AlphaFoldDB" id="A0A0F7FDA7"/>
<dbReference type="Pfam" id="PF04309">
    <property type="entry name" value="G3P_antiterm"/>
    <property type="match status" value="1"/>
</dbReference>
<keyword evidence="1" id="KW-0319">Glycerol metabolism</keyword>
<dbReference type="GO" id="GO:0006355">
    <property type="term" value="P:regulation of DNA-templated transcription"/>
    <property type="evidence" value="ECO:0007669"/>
    <property type="project" value="InterPro"/>
</dbReference>
<organism evidence="2 3">
    <name type="scientific">Paenibacillus durus ATCC 35681</name>
    <dbReference type="NCBI Taxonomy" id="1333534"/>
    <lineage>
        <taxon>Bacteria</taxon>
        <taxon>Bacillati</taxon>
        <taxon>Bacillota</taxon>
        <taxon>Bacilli</taxon>
        <taxon>Bacillales</taxon>
        <taxon>Paenibacillaceae</taxon>
        <taxon>Paenibacillus</taxon>
    </lineage>
</organism>
<dbReference type="PIRSF" id="PIRSF016897">
    <property type="entry name" value="GlpP"/>
    <property type="match status" value="1"/>
</dbReference>
<keyword evidence="1" id="KW-0805">Transcription regulation</keyword>
<dbReference type="SUPFAM" id="SSF110391">
    <property type="entry name" value="GlpP-like"/>
    <property type="match status" value="1"/>
</dbReference>
<protein>
    <recommendedName>
        <fullName evidence="1">Glycerol uptake operon antiterminator regulatory protein</fullName>
    </recommendedName>
</protein>
<accession>A0A0F7FDA7</accession>
<evidence type="ECO:0000256" key="1">
    <source>
        <dbReference type="PIRNR" id="PIRNR016897"/>
    </source>
</evidence>
<evidence type="ECO:0000313" key="2">
    <source>
        <dbReference type="EMBL" id="AKG36789.1"/>
    </source>
</evidence>